<organism evidence="1 2">
    <name type="scientific">Novosphingobium barchaimii LL02</name>
    <dbReference type="NCBI Taxonomy" id="1114963"/>
    <lineage>
        <taxon>Bacteria</taxon>
        <taxon>Pseudomonadati</taxon>
        <taxon>Pseudomonadota</taxon>
        <taxon>Alphaproteobacteria</taxon>
        <taxon>Sphingomonadales</taxon>
        <taxon>Sphingomonadaceae</taxon>
        <taxon>Novosphingobium</taxon>
    </lineage>
</organism>
<protein>
    <recommendedName>
        <fullName evidence="3">Phosphoglycerate mutase</fullName>
    </recommendedName>
</protein>
<accession>A0A0J7XG34</accession>
<dbReference type="PATRIC" id="fig|1114963.3.peg.4863"/>
<name>A0A0J7XG34_9SPHN</name>
<evidence type="ECO:0000313" key="2">
    <source>
        <dbReference type="Proteomes" id="UP000052268"/>
    </source>
</evidence>
<proteinExistence type="predicted"/>
<evidence type="ECO:0000313" key="1">
    <source>
        <dbReference type="EMBL" id="KMS50664.1"/>
    </source>
</evidence>
<gene>
    <name evidence="1" type="ORF">V474_06085</name>
</gene>
<comment type="caution">
    <text evidence="1">The sequence shown here is derived from an EMBL/GenBank/DDBJ whole genome shotgun (WGS) entry which is preliminary data.</text>
</comment>
<reference evidence="1 2" key="1">
    <citation type="journal article" date="2015" name="G3 (Bethesda)">
        <title>Insights into Ongoing Evolution of the Hexachlorocyclohexane Catabolic Pathway from Comparative Genomics of Ten Sphingomonadaceae Strains.</title>
        <authorList>
            <person name="Pearce S.L."/>
            <person name="Oakeshott J.G."/>
            <person name="Pandey G."/>
        </authorList>
    </citation>
    <scope>NUCLEOTIDE SEQUENCE [LARGE SCALE GENOMIC DNA]</scope>
    <source>
        <strain evidence="1 2">LL02</strain>
    </source>
</reference>
<evidence type="ECO:0008006" key="3">
    <source>
        <dbReference type="Google" id="ProtNLM"/>
    </source>
</evidence>
<sequence>MRAIFIRHSEATGNAGMPCHDLATIELTERGN</sequence>
<keyword evidence="2" id="KW-1185">Reference proteome</keyword>
<dbReference type="Proteomes" id="UP000052268">
    <property type="component" value="Unassembled WGS sequence"/>
</dbReference>
<dbReference type="EMBL" id="JACU01000015">
    <property type="protein sequence ID" value="KMS50664.1"/>
    <property type="molecule type" value="Genomic_DNA"/>
</dbReference>
<dbReference type="AlphaFoldDB" id="A0A0J7XG34"/>